<evidence type="ECO:0000256" key="2">
    <source>
        <dbReference type="ARBA" id="ARBA00012682"/>
    </source>
</evidence>
<dbReference type="Pfam" id="PF00081">
    <property type="entry name" value="Sod_Fe_N"/>
    <property type="match status" value="1"/>
</dbReference>
<evidence type="ECO:0000256" key="5">
    <source>
        <dbReference type="PIRSR" id="PIRSR000349-1"/>
    </source>
</evidence>
<dbReference type="InterPro" id="IPR019833">
    <property type="entry name" value="Mn/Fe_SOD_BS"/>
</dbReference>
<evidence type="ECO:0000256" key="6">
    <source>
        <dbReference type="RuleBase" id="RU000414"/>
    </source>
</evidence>
<comment type="similarity">
    <text evidence="1 6">Belongs to the iron/manganese superoxide dismutase family.</text>
</comment>
<dbReference type="InterPro" id="IPR036314">
    <property type="entry name" value="SOD_C_sf"/>
</dbReference>
<comment type="catalytic activity">
    <reaction evidence="6">
        <text>2 superoxide + 2 H(+) = H2O2 + O2</text>
        <dbReference type="Rhea" id="RHEA:20696"/>
        <dbReference type="ChEBI" id="CHEBI:15378"/>
        <dbReference type="ChEBI" id="CHEBI:15379"/>
        <dbReference type="ChEBI" id="CHEBI:16240"/>
        <dbReference type="ChEBI" id="CHEBI:18421"/>
        <dbReference type="EC" id="1.15.1.1"/>
    </reaction>
</comment>
<comment type="function">
    <text evidence="6">Destroys radicals which are normally produced within the cells and which are toxic to biological systems.</text>
</comment>
<protein>
    <recommendedName>
        <fullName evidence="2 6">Superoxide dismutase</fullName>
        <ecNumber evidence="2 6">1.15.1.1</ecNumber>
    </recommendedName>
</protein>
<dbReference type="FunFam" id="1.10.287.990:FF:000001">
    <property type="entry name" value="Superoxide dismutase"/>
    <property type="match status" value="1"/>
</dbReference>
<keyword evidence="3 5" id="KW-0479">Metal-binding</keyword>
<name>A0A2H0V1X0_9BACT</name>
<dbReference type="InterPro" id="IPR001189">
    <property type="entry name" value="Mn/Fe_SOD"/>
</dbReference>
<dbReference type="AlphaFoldDB" id="A0A2H0V1X0"/>
<dbReference type="EMBL" id="PFAR01000033">
    <property type="protein sequence ID" value="PIR93077.1"/>
    <property type="molecule type" value="Genomic_DNA"/>
</dbReference>
<dbReference type="SUPFAM" id="SSF54719">
    <property type="entry name" value="Fe,Mn superoxide dismutase (SOD), C-terminal domain"/>
    <property type="match status" value="1"/>
</dbReference>
<evidence type="ECO:0000313" key="10">
    <source>
        <dbReference type="Proteomes" id="UP000228626"/>
    </source>
</evidence>
<comment type="caution">
    <text evidence="9">The sequence shown here is derived from an EMBL/GenBank/DDBJ whole genome shotgun (WGS) entry which is preliminary data.</text>
</comment>
<dbReference type="InterPro" id="IPR019832">
    <property type="entry name" value="Mn/Fe_SOD_C"/>
</dbReference>
<feature type="domain" description="Manganese/iron superoxide dismutase C-terminal" evidence="8">
    <location>
        <begin position="96"/>
        <end position="194"/>
    </location>
</feature>
<evidence type="ECO:0000259" key="8">
    <source>
        <dbReference type="Pfam" id="PF02777"/>
    </source>
</evidence>
<dbReference type="GO" id="GO:0046872">
    <property type="term" value="F:metal ion binding"/>
    <property type="evidence" value="ECO:0007669"/>
    <property type="project" value="UniProtKB-KW"/>
</dbReference>
<reference evidence="10" key="1">
    <citation type="submission" date="2017-09" db="EMBL/GenBank/DDBJ databases">
        <title>Depth-based differentiation of microbial function through sediment-hosted aquifers and enrichment of novel symbionts in the deep terrestrial subsurface.</title>
        <authorList>
            <person name="Probst A.J."/>
            <person name="Ladd B."/>
            <person name="Jarett J.K."/>
            <person name="Geller-Mcgrath D.E."/>
            <person name="Sieber C.M.K."/>
            <person name="Emerson J.B."/>
            <person name="Anantharaman K."/>
            <person name="Thomas B.C."/>
            <person name="Malmstrom R."/>
            <person name="Stieglmeier M."/>
            <person name="Klingl A."/>
            <person name="Woyke T."/>
            <person name="Ryan C.M."/>
            <person name="Banfield J.F."/>
        </authorList>
    </citation>
    <scope>NUCLEOTIDE SEQUENCE [LARGE SCALE GENOMIC DNA]</scope>
</reference>
<dbReference type="GO" id="GO:0005737">
    <property type="term" value="C:cytoplasm"/>
    <property type="evidence" value="ECO:0007669"/>
    <property type="project" value="TreeGrafter"/>
</dbReference>
<evidence type="ECO:0000313" key="9">
    <source>
        <dbReference type="EMBL" id="PIR93077.1"/>
    </source>
</evidence>
<dbReference type="FunFam" id="3.55.40.20:FF:000001">
    <property type="entry name" value="Superoxide dismutase"/>
    <property type="match status" value="1"/>
</dbReference>
<dbReference type="PANTHER" id="PTHR43595">
    <property type="entry name" value="37S RIBOSOMAL PROTEIN S26, MITOCHONDRIAL"/>
    <property type="match status" value="1"/>
</dbReference>
<proteinExistence type="inferred from homology"/>
<accession>A0A2H0V1X0</accession>
<dbReference type="PROSITE" id="PS00088">
    <property type="entry name" value="SOD_MN"/>
    <property type="match status" value="1"/>
</dbReference>
<feature type="binding site" evidence="5">
    <location>
        <position position="166"/>
    </location>
    <ligand>
        <name>Mn(2+)</name>
        <dbReference type="ChEBI" id="CHEBI:29035"/>
    </ligand>
</feature>
<dbReference type="GO" id="GO:0004784">
    <property type="term" value="F:superoxide dismutase activity"/>
    <property type="evidence" value="ECO:0007669"/>
    <property type="project" value="UniProtKB-EC"/>
</dbReference>
<dbReference type="InterPro" id="IPR019831">
    <property type="entry name" value="Mn/Fe_SOD_N"/>
</dbReference>
<evidence type="ECO:0000256" key="4">
    <source>
        <dbReference type="ARBA" id="ARBA00023002"/>
    </source>
</evidence>
<dbReference type="PRINTS" id="PR01703">
    <property type="entry name" value="MNSODISMTASE"/>
</dbReference>
<sequence length="202" mass="23041">MPYTLAPFPYSYDALEPYIDARTMEIHHTKHHQAYVNNLNKVLEQNPELQIKSPEELLADLSAVPENIRAAVRNQGGGVANHDFFWSVLKKEVKFTGAIAEAIAKTFGNYGSFKEQFSKAAAGHFGSGWAWLVAHNGKLEIITTANQDSPFSLGKKPLLCLDVWEHAYYLKYQSRRPEYIEAFFNIINWEQANEYYGQPIKK</sequence>
<dbReference type="PANTHER" id="PTHR43595:SF2">
    <property type="entry name" value="SMALL RIBOSOMAL SUBUNIT PROTEIN MS42"/>
    <property type="match status" value="1"/>
</dbReference>
<feature type="domain" description="Manganese/iron superoxide dismutase N-terminal" evidence="7">
    <location>
        <begin position="3"/>
        <end position="89"/>
    </location>
</feature>
<feature type="binding site" evidence="5">
    <location>
        <position position="27"/>
    </location>
    <ligand>
        <name>Mn(2+)</name>
        <dbReference type="ChEBI" id="CHEBI:29035"/>
    </ligand>
</feature>
<dbReference type="Gene3D" id="1.10.287.990">
    <property type="entry name" value="Fe,Mn superoxide dismutase (SOD) domain"/>
    <property type="match status" value="1"/>
</dbReference>
<organism evidence="9 10">
    <name type="scientific">Candidatus Falkowbacteria bacterium CG10_big_fil_rev_8_21_14_0_10_43_10</name>
    <dbReference type="NCBI Taxonomy" id="1974567"/>
    <lineage>
        <taxon>Bacteria</taxon>
        <taxon>Candidatus Falkowiibacteriota</taxon>
    </lineage>
</organism>
<dbReference type="Pfam" id="PF02777">
    <property type="entry name" value="Sod_Fe_C"/>
    <property type="match status" value="1"/>
</dbReference>
<gene>
    <name evidence="9" type="ORF">COT99_02725</name>
</gene>
<evidence type="ECO:0000256" key="3">
    <source>
        <dbReference type="ARBA" id="ARBA00022723"/>
    </source>
</evidence>
<dbReference type="Gene3D" id="3.55.40.20">
    <property type="entry name" value="Iron/manganese superoxide dismutase, C-terminal domain"/>
    <property type="match status" value="1"/>
</dbReference>
<dbReference type="SUPFAM" id="SSF46609">
    <property type="entry name" value="Fe,Mn superoxide dismutase (SOD), N-terminal domain"/>
    <property type="match status" value="1"/>
</dbReference>
<dbReference type="EC" id="1.15.1.1" evidence="2 6"/>
<evidence type="ECO:0000259" key="7">
    <source>
        <dbReference type="Pfam" id="PF00081"/>
    </source>
</evidence>
<evidence type="ECO:0000256" key="1">
    <source>
        <dbReference type="ARBA" id="ARBA00008714"/>
    </source>
</evidence>
<feature type="binding site" evidence="5">
    <location>
        <position position="162"/>
    </location>
    <ligand>
        <name>Mn(2+)</name>
        <dbReference type="ChEBI" id="CHEBI:29035"/>
    </ligand>
</feature>
<dbReference type="InterPro" id="IPR036324">
    <property type="entry name" value="Mn/Fe_SOD_N_sf"/>
</dbReference>
<dbReference type="PIRSF" id="PIRSF000349">
    <property type="entry name" value="SODismutase"/>
    <property type="match status" value="1"/>
</dbReference>
<keyword evidence="4 6" id="KW-0560">Oxidoreductase</keyword>
<feature type="binding site" evidence="5">
    <location>
        <position position="82"/>
    </location>
    <ligand>
        <name>Mn(2+)</name>
        <dbReference type="ChEBI" id="CHEBI:29035"/>
    </ligand>
</feature>
<dbReference type="Proteomes" id="UP000228626">
    <property type="component" value="Unassembled WGS sequence"/>
</dbReference>